<feature type="transmembrane region" description="Helical" evidence="1">
    <location>
        <begin position="189"/>
        <end position="209"/>
    </location>
</feature>
<gene>
    <name evidence="4" type="ORF">SAMN04488597_11544</name>
</gene>
<dbReference type="Gene3D" id="3.30.450.20">
    <property type="entry name" value="PAS domain"/>
    <property type="match status" value="1"/>
</dbReference>
<dbReference type="Proteomes" id="UP000324896">
    <property type="component" value="Unassembled WGS sequence"/>
</dbReference>
<keyword evidence="1" id="KW-0812">Transmembrane</keyword>
<dbReference type="SUPFAM" id="SSF74853">
    <property type="entry name" value="Lamin A/C globular tail domain"/>
    <property type="match status" value="1"/>
</dbReference>
<evidence type="ECO:0000256" key="1">
    <source>
        <dbReference type="SAM" id="Phobius"/>
    </source>
</evidence>
<feature type="domain" description="LTD" evidence="3">
    <location>
        <begin position="21"/>
        <end position="139"/>
    </location>
</feature>
<dbReference type="InterPro" id="IPR050469">
    <property type="entry name" value="Diguanylate_Cyclase"/>
</dbReference>
<dbReference type="PANTHER" id="PTHR45138">
    <property type="entry name" value="REGULATORY COMPONENTS OF SENSORY TRANSDUCTION SYSTEM"/>
    <property type="match status" value="1"/>
</dbReference>
<dbReference type="GO" id="GO:0052621">
    <property type="term" value="F:diguanylate cyclase activity"/>
    <property type="evidence" value="ECO:0007669"/>
    <property type="project" value="TreeGrafter"/>
</dbReference>
<dbReference type="Pfam" id="PF13188">
    <property type="entry name" value="PAS_8"/>
    <property type="match status" value="1"/>
</dbReference>
<evidence type="ECO:0000259" key="3">
    <source>
        <dbReference type="PROSITE" id="PS51841"/>
    </source>
</evidence>
<dbReference type="AlphaFoldDB" id="A0A1G6PR85"/>
<dbReference type="PROSITE" id="PS50887">
    <property type="entry name" value="GGDEF"/>
    <property type="match status" value="1"/>
</dbReference>
<sequence>MDLKNKNIVFIILIVVFLINFRAGAQDIIINEIMSSNQETIKDEDSDFNDWLELKNVGEEELNLSGYYLSDKTDKLTSWQFDPNKDFIIPPGGYLLIWADEEPGEGKLHTNFKLSSSGEMIILTEPDGVSIVNQVKFPQIMTDVSFGRKLNKPSKWVYFISPTPERKNNLGISSYYWTEKIKFLAENKIIISLFLISFFIILVLLFSYYKTNKKLEFSKIKYKNLFEESPIGLMRCDIKGNILEVNKEMIELLGAPNKKEVKKFNLNNVEKIKHIWNNDFLSSKNKDIFEGNLEYTTNWGKKVFLKYKIEIILSKKNGSEIIIAANDISREKEIEKNLKYFSFHDELTNLYNRRYFENEIKRLDTKRKLPISIIIADLNGLKIINDSYGHKKGDEILIQASQILKESLREEDILARYGGDEFAVLLPNTTKETAEKINKRIKEKCKKINNNPIPISIALGEATKEKPEQDIKEILKKADDKMYKDKLSEEFARTPRGEIKAR</sequence>
<proteinExistence type="predicted"/>
<protein>
    <submittedName>
        <fullName evidence="4">PAS domain S-box-containing protein/diguanylate cyclase (GGDEF) domain-containing protein</fullName>
    </submittedName>
</protein>
<dbReference type="InterPro" id="IPR000160">
    <property type="entry name" value="GGDEF_dom"/>
</dbReference>
<accession>A0A1G6PR85</accession>
<dbReference type="Gene3D" id="2.60.40.1260">
    <property type="entry name" value="Lamin Tail domain"/>
    <property type="match status" value="1"/>
</dbReference>
<dbReference type="SMART" id="SM00267">
    <property type="entry name" value="GGDEF"/>
    <property type="match status" value="1"/>
</dbReference>
<dbReference type="Gene3D" id="3.30.70.270">
    <property type="match status" value="1"/>
</dbReference>
<evidence type="ECO:0000313" key="4">
    <source>
        <dbReference type="EMBL" id="SDC82752.1"/>
    </source>
</evidence>
<evidence type="ECO:0000313" key="5">
    <source>
        <dbReference type="Proteomes" id="UP000324896"/>
    </source>
</evidence>
<dbReference type="PANTHER" id="PTHR45138:SF9">
    <property type="entry name" value="DIGUANYLATE CYCLASE DGCM-RELATED"/>
    <property type="match status" value="1"/>
</dbReference>
<dbReference type="Pfam" id="PF00932">
    <property type="entry name" value="LTD"/>
    <property type="match status" value="1"/>
</dbReference>
<feature type="domain" description="GGDEF" evidence="2">
    <location>
        <begin position="369"/>
        <end position="502"/>
    </location>
</feature>
<keyword evidence="1" id="KW-0472">Membrane</keyword>
<dbReference type="RefSeq" id="WP_149796817.1">
    <property type="nucleotide sequence ID" value="NZ_FMYT01000015.1"/>
</dbReference>
<dbReference type="InterPro" id="IPR036415">
    <property type="entry name" value="Lamin_tail_dom_sf"/>
</dbReference>
<dbReference type="NCBIfam" id="TIGR00229">
    <property type="entry name" value="sensory_box"/>
    <property type="match status" value="1"/>
</dbReference>
<dbReference type="CDD" id="cd01949">
    <property type="entry name" value="GGDEF"/>
    <property type="match status" value="1"/>
</dbReference>
<dbReference type="InterPro" id="IPR029787">
    <property type="entry name" value="Nucleotide_cyclase"/>
</dbReference>
<dbReference type="Pfam" id="PF00990">
    <property type="entry name" value="GGDEF"/>
    <property type="match status" value="1"/>
</dbReference>
<name>A0A1G6PR85_9FIRM</name>
<dbReference type="InterPro" id="IPR000014">
    <property type="entry name" value="PAS"/>
</dbReference>
<dbReference type="GO" id="GO:0043709">
    <property type="term" value="P:cell adhesion involved in single-species biofilm formation"/>
    <property type="evidence" value="ECO:0007669"/>
    <property type="project" value="TreeGrafter"/>
</dbReference>
<dbReference type="InterPro" id="IPR043128">
    <property type="entry name" value="Rev_trsase/Diguanyl_cyclase"/>
</dbReference>
<dbReference type="GO" id="GO:1902201">
    <property type="term" value="P:negative regulation of bacterial-type flagellum-dependent cell motility"/>
    <property type="evidence" value="ECO:0007669"/>
    <property type="project" value="TreeGrafter"/>
</dbReference>
<dbReference type="SUPFAM" id="SSF55785">
    <property type="entry name" value="PYP-like sensor domain (PAS domain)"/>
    <property type="match status" value="1"/>
</dbReference>
<dbReference type="SUPFAM" id="SSF55073">
    <property type="entry name" value="Nucleotide cyclase"/>
    <property type="match status" value="1"/>
</dbReference>
<dbReference type="EMBL" id="FMYT01000015">
    <property type="protein sequence ID" value="SDC82752.1"/>
    <property type="molecule type" value="Genomic_DNA"/>
</dbReference>
<dbReference type="PROSITE" id="PS51841">
    <property type="entry name" value="LTD"/>
    <property type="match status" value="1"/>
</dbReference>
<dbReference type="InterPro" id="IPR035965">
    <property type="entry name" value="PAS-like_dom_sf"/>
</dbReference>
<evidence type="ECO:0000259" key="2">
    <source>
        <dbReference type="PROSITE" id="PS50887"/>
    </source>
</evidence>
<reference evidence="4 5" key="1">
    <citation type="submission" date="2016-10" db="EMBL/GenBank/DDBJ databases">
        <authorList>
            <person name="Varghese N."/>
            <person name="Submissions S."/>
        </authorList>
    </citation>
    <scope>NUCLEOTIDE SEQUENCE [LARGE SCALE GENOMIC DNA]</scope>
    <source>
        <strain evidence="4 5">WG10</strain>
    </source>
</reference>
<dbReference type="NCBIfam" id="TIGR00254">
    <property type="entry name" value="GGDEF"/>
    <property type="match status" value="1"/>
</dbReference>
<dbReference type="InterPro" id="IPR001322">
    <property type="entry name" value="Lamin_tail_dom"/>
</dbReference>
<organism evidence="4 5">
    <name type="scientific">Halanaerobium congolense</name>
    <dbReference type="NCBI Taxonomy" id="54121"/>
    <lineage>
        <taxon>Bacteria</taxon>
        <taxon>Bacillati</taxon>
        <taxon>Bacillota</taxon>
        <taxon>Clostridia</taxon>
        <taxon>Halanaerobiales</taxon>
        <taxon>Halanaerobiaceae</taxon>
        <taxon>Halanaerobium</taxon>
    </lineage>
</organism>
<keyword evidence="1" id="KW-1133">Transmembrane helix</keyword>
<dbReference type="GO" id="GO:0005886">
    <property type="term" value="C:plasma membrane"/>
    <property type="evidence" value="ECO:0007669"/>
    <property type="project" value="TreeGrafter"/>
</dbReference>